<dbReference type="Proteomes" id="UP000054845">
    <property type="component" value="Unassembled WGS sequence"/>
</dbReference>
<name>A0A0P1BH64_9BASI</name>
<protein>
    <submittedName>
        <fullName evidence="2">Uncharacterized protein</fullName>
    </submittedName>
</protein>
<dbReference type="EMBL" id="CCYA01000252">
    <property type="protein sequence ID" value="CEH15118.1"/>
    <property type="molecule type" value="Genomic_DNA"/>
</dbReference>
<feature type="compositionally biased region" description="Polar residues" evidence="1">
    <location>
        <begin position="141"/>
        <end position="152"/>
    </location>
</feature>
<evidence type="ECO:0000313" key="3">
    <source>
        <dbReference type="Proteomes" id="UP000054845"/>
    </source>
</evidence>
<proteinExistence type="predicted"/>
<reference evidence="2 3" key="1">
    <citation type="submission" date="2014-09" db="EMBL/GenBank/DDBJ databases">
        <authorList>
            <person name="Magalhaes I.L.F."/>
            <person name="Oliveira U."/>
            <person name="Santos F.R."/>
            <person name="Vidigal T.H.D.A."/>
            <person name="Brescovit A.D."/>
            <person name="Santos A.J."/>
        </authorList>
    </citation>
    <scope>NUCLEOTIDE SEQUENCE [LARGE SCALE GENOMIC DNA]</scope>
</reference>
<feature type="region of interest" description="Disordered" evidence="1">
    <location>
        <begin position="131"/>
        <end position="152"/>
    </location>
</feature>
<evidence type="ECO:0000313" key="2">
    <source>
        <dbReference type="EMBL" id="CEH15118.1"/>
    </source>
</evidence>
<sequence length="152" mass="16835">MRIPHYALSLLIVALSTGFHFSVGMVHWFTSISAAQTTPASRLVDLRGREAIASRSLSRRESTFALYLSIHLCLIPAFTDPHAHNLPVVTFLSRSLWCFARALTWIALTSSSRQARQMGKVGDECISDTDDELEMSVKGGRSQSRGRVSANR</sequence>
<keyword evidence="3" id="KW-1185">Reference proteome</keyword>
<accession>A0A0P1BH64</accession>
<organism evidence="2 3">
    <name type="scientific">Ceraceosorus bombacis</name>
    <dbReference type="NCBI Taxonomy" id="401625"/>
    <lineage>
        <taxon>Eukaryota</taxon>
        <taxon>Fungi</taxon>
        <taxon>Dikarya</taxon>
        <taxon>Basidiomycota</taxon>
        <taxon>Ustilaginomycotina</taxon>
        <taxon>Exobasidiomycetes</taxon>
        <taxon>Ceraceosorales</taxon>
        <taxon>Ceraceosoraceae</taxon>
        <taxon>Ceraceosorus</taxon>
    </lineage>
</organism>
<dbReference type="AlphaFoldDB" id="A0A0P1BH64"/>
<evidence type="ECO:0000256" key="1">
    <source>
        <dbReference type="SAM" id="MobiDB-lite"/>
    </source>
</evidence>